<keyword evidence="17" id="KW-1185">Reference proteome</keyword>
<evidence type="ECO:0000313" key="16">
    <source>
        <dbReference type="EMBL" id="KFN43881.1"/>
    </source>
</evidence>
<organism evidence="16 17">
    <name type="scientific">Arenimonas oryziterrae DSM 21050 = YC6267</name>
    <dbReference type="NCBI Taxonomy" id="1121015"/>
    <lineage>
        <taxon>Bacteria</taxon>
        <taxon>Pseudomonadati</taxon>
        <taxon>Pseudomonadota</taxon>
        <taxon>Gammaproteobacteria</taxon>
        <taxon>Lysobacterales</taxon>
        <taxon>Lysobacteraceae</taxon>
        <taxon>Arenimonas</taxon>
    </lineage>
</organism>
<dbReference type="Pfam" id="PF00072">
    <property type="entry name" value="Response_reg"/>
    <property type="match status" value="1"/>
</dbReference>
<evidence type="ECO:0000256" key="13">
    <source>
        <dbReference type="PROSITE-ProRule" id="PRU00169"/>
    </source>
</evidence>
<keyword evidence="5" id="KW-0808">Transferase</keyword>
<feature type="modified residue" description="4-aspartylphosphate" evidence="13">
    <location>
        <position position="539"/>
    </location>
</feature>
<feature type="domain" description="Response regulatory" evidence="15">
    <location>
        <begin position="490"/>
        <end position="605"/>
    </location>
</feature>
<dbReference type="GO" id="GO:0005524">
    <property type="term" value="F:ATP binding"/>
    <property type="evidence" value="ECO:0007669"/>
    <property type="project" value="UniProtKB-KW"/>
</dbReference>
<dbReference type="InterPro" id="IPR036097">
    <property type="entry name" value="HisK_dim/P_sf"/>
</dbReference>
<dbReference type="SMART" id="SM00388">
    <property type="entry name" value="HisKA"/>
    <property type="match status" value="1"/>
</dbReference>
<dbReference type="Proteomes" id="UP000029385">
    <property type="component" value="Unassembled WGS sequence"/>
</dbReference>
<dbReference type="Gene3D" id="3.40.50.2300">
    <property type="match status" value="1"/>
</dbReference>
<evidence type="ECO:0000256" key="4">
    <source>
        <dbReference type="ARBA" id="ARBA00022553"/>
    </source>
</evidence>
<dbReference type="Pfam" id="PF02518">
    <property type="entry name" value="HATPase_c"/>
    <property type="match status" value="1"/>
</dbReference>
<dbReference type="Pfam" id="PF00512">
    <property type="entry name" value="HisKA"/>
    <property type="match status" value="1"/>
</dbReference>
<evidence type="ECO:0000256" key="9">
    <source>
        <dbReference type="ARBA" id="ARBA00023012"/>
    </source>
</evidence>
<keyword evidence="8" id="KW-0067">ATP-binding</keyword>
<dbReference type="OrthoDB" id="9797243at2"/>
<dbReference type="InterPro" id="IPR003661">
    <property type="entry name" value="HisK_dim/P_dom"/>
</dbReference>
<dbReference type="STRING" id="1121015.GCA_000420545_02052"/>
<keyword evidence="6" id="KW-0547">Nucleotide-binding</keyword>
<dbReference type="GO" id="GO:0005886">
    <property type="term" value="C:plasma membrane"/>
    <property type="evidence" value="ECO:0007669"/>
    <property type="project" value="UniProtKB-SubCell"/>
</dbReference>
<comment type="subcellular location">
    <subcellularLocation>
        <location evidence="2">Cell inner membrane</location>
        <topology evidence="2">Multi-pass membrane protein</topology>
    </subcellularLocation>
</comment>
<dbReference type="InterPro" id="IPR036890">
    <property type="entry name" value="HATPase_C_sf"/>
</dbReference>
<dbReference type="CDD" id="cd16922">
    <property type="entry name" value="HATPase_EvgS-ArcB-TorS-like"/>
    <property type="match status" value="1"/>
</dbReference>
<name>A0A091AWT7_9GAMM</name>
<evidence type="ECO:0000256" key="6">
    <source>
        <dbReference type="ARBA" id="ARBA00022741"/>
    </source>
</evidence>
<keyword evidence="9" id="KW-0902">Two-component regulatory system</keyword>
<dbReference type="PANTHER" id="PTHR45339">
    <property type="entry name" value="HYBRID SIGNAL TRANSDUCTION HISTIDINE KINASE J"/>
    <property type="match status" value="1"/>
</dbReference>
<dbReference type="CDD" id="cd00082">
    <property type="entry name" value="HisKA"/>
    <property type="match status" value="1"/>
</dbReference>
<evidence type="ECO:0000256" key="3">
    <source>
        <dbReference type="ARBA" id="ARBA00012438"/>
    </source>
</evidence>
<dbReference type="SUPFAM" id="SSF47384">
    <property type="entry name" value="Homodimeric domain of signal transducing histidine kinase"/>
    <property type="match status" value="1"/>
</dbReference>
<dbReference type="InterPro" id="IPR004358">
    <property type="entry name" value="Sig_transdc_His_kin-like_C"/>
</dbReference>
<dbReference type="EMBL" id="AVCI01000004">
    <property type="protein sequence ID" value="KFN43881.1"/>
    <property type="molecule type" value="Genomic_DNA"/>
</dbReference>
<dbReference type="PATRIC" id="fig|1121015.4.peg.1091"/>
<evidence type="ECO:0000256" key="12">
    <source>
        <dbReference type="ARBA" id="ARBA00068150"/>
    </source>
</evidence>
<feature type="domain" description="Histidine kinase" evidence="14">
    <location>
        <begin position="244"/>
        <end position="466"/>
    </location>
</feature>
<dbReference type="Gene3D" id="3.30.565.10">
    <property type="entry name" value="Histidine kinase-like ATPase, C-terminal domain"/>
    <property type="match status" value="1"/>
</dbReference>
<dbReference type="eggNOG" id="COG2205">
    <property type="taxonomic scope" value="Bacteria"/>
</dbReference>
<comment type="subunit">
    <text evidence="11">At low DSF concentrations, interacts with RpfF.</text>
</comment>
<dbReference type="PROSITE" id="PS50110">
    <property type="entry name" value="RESPONSE_REGULATORY"/>
    <property type="match status" value="1"/>
</dbReference>
<keyword evidence="7" id="KW-0418">Kinase</keyword>
<gene>
    <name evidence="16" type="ORF">N789_08005</name>
</gene>
<evidence type="ECO:0000259" key="15">
    <source>
        <dbReference type="PROSITE" id="PS50110"/>
    </source>
</evidence>
<keyword evidence="10" id="KW-0843">Virulence</keyword>
<dbReference type="RefSeq" id="WP_022969666.1">
    <property type="nucleotide sequence ID" value="NZ_ATVD01000003.1"/>
</dbReference>
<dbReference type="InterPro" id="IPR011006">
    <property type="entry name" value="CheY-like_superfamily"/>
</dbReference>
<dbReference type="SMART" id="SM00387">
    <property type="entry name" value="HATPase_c"/>
    <property type="match status" value="1"/>
</dbReference>
<evidence type="ECO:0000256" key="1">
    <source>
        <dbReference type="ARBA" id="ARBA00000085"/>
    </source>
</evidence>
<dbReference type="InterPro" id="IPR005467">
    <property type="entry name" value="His_kinase_dom"/>
</dbReference>
<dbReference type="FunFam" id="3.30.565.10:FF:000010">
    <property type="entry name" value="Sensor histidine kinase RcsC"/>
    <property type="match status" value="1"/>
</dbReference>
<dbReference type="FunFam" id="1.10.287.130:FF:000002">
    <property type="entry name" value="Two-component osmosensing histidine kinase"/>
    <property type="match status" value="1"/>
</dbReference>
<evidence type="ECO:0000313" key="17">
    <source>
        <dbReference type="Proteomes" id="UP000029385"/>
    </source>
</evidence>
<dbReference type="InterPro" id="IPR007891">
    <property type="entry name" value="CHASE3"/>
</dbReference>
<dbReference type="PRINTS" id="PR00344">
    <property type="entry name" value="BCTRLSENSOR"/>
</dbReference>
<dbReference type="Pfam" id="PF05227">
    <property type="entry name" value="CHASE3"/>
    <property type="match status" value="1"/>
</dbReference>
<proteinExistence type="predicted"/>
<dbReference type="Gene3D" id="1.10.287.130">
    <property type="match status" value="1"/>
</dbReference>
<dbReference type="PROSITE" id="PS50109">
    <property type="entry name" value="HIS_KIN"/>
    <property type="match status" value="1"/>
</dbReference>
<evidence type="ECO:0000256" key="10">
    <source>
        <dbReference type="ARBA" id="ARBA00023026"/>
    </source>
</evidence>
<evidence type="ECO:0000259" key="14">
    <source>
        <dbReference type="PROSITE" id="PS50109"/>
    </source>
</evidence>
<protein>
    <recommendedName>
        <fullName evidence="12">Sensory/regulatory protein RpfC</fullName>
        <ecNumber evidence="3">2.7.13.3</ecNumber>
    </recommendedName>
</protein>
<sequence>MPATRKFRRRVNIGLLAMAFVLIMLTSFVSVSSTSALGESMARVAHTRSVKDMLLEMQVALFAAQSTGMRYMISGQGDYMMEHRAHLRRIDDLIKQLGDATADNPRQQENLSKLIIAFDALVERSRDSLKLKLQAIEAHDERAPLSRLRDGAGVPIANAVLDQILVMTQEEDSLLLVRTRERDALVKQTNATVLIANSLALVAGVLGFVALRRAQRESENNLLVELRAAQARRASEEKSAFLANMSHEIRTPMNAIFGFTQLLSDSVTEPVQRDWVQSIKKSGDVLLGLINDVLDLSKIEAGKLQLNLVGTDIAELVGETLDLFAPLAAEKGLFLSREIDRENLVPVVVDAQRLRQVLMNLVSNAVKYTESGGVVVRVSTTPSVMTEGRDLRLIVSDSGVGIDPDQQAKIFEPFHQADSPDGKVRPGTGLGLSITRRLVDVMKGRIHVDSHLGKGSTFLVEIPALAEAPPATSPAADSRTVDFNRLPPLKVLIVDDVAWNAEVAKGYLRDSHHDVFVASDGLEGVNAAKALQPDVVLMDLRMPRMSGYEARDAIRADATLARTAIIAITASSLGGEEAALRASFDGYVRKPYVPAELFSALQAIFGARDAATPATAAAPEAEEFSLPAHLDAAALARWRALRGEPLQALRRGMRMREIARYASTLATLAVELDYPVLATRAQALAKAVDLFDVVAVKLLLDELADWPEDRIRGG</sequence>
<accession>A0A091AWT7</accession>
<dbReference type="InterPro" id="IPR003594">
    <property type="entry name" value="HATPase_dom"/>
</dbReference>
<evidence type="ECO:0000256" key="8">
    <source>
        <dbReference type="ARBA" id="ARBA00022840"/>
    </source>
</evidence>
<dbReference type="SUPFAM" id="SSF55874">
    <property type="entry name" value="ATPase domain of HSP90 chaperone/DNA topoisomerase II/histidine kinase"/>
    <property type="match status" value="1"/>
</dbReference>
<evidence type="ECO:0000256" key="2">
    <source>
        <dbReference type="ARBA" id="ARBA00004429"/>
    </source>
</evidence>
<dbReference type="AlphaFoldDB" id="A0A091AWT7"/>
<dbReference type="SMART" id="SM00448">
    <property type="entry name" value="REC"/>
    <property type="match status" value="1"/>
</dbReference>
<evidence type="ECO:0000256" key="7">
    <source>
        <dbReference type="ARBA" id="ARBA00022777"/>
    </source>
</evidence>
<comment type="catalytic activity">
    <reaction evidence="1">
        <text>ATP + protein L-histidine = ADP + protein N-phospho-L-histidine.</text>
        <dbReference type="EC" id="2.7.13.3"/>
    </reaction>
</comment>
<reference evidence="16 17" key="1">
    <citation type="submission" date="2013-09" db="EMBL/GenBank/DDBJ databases">
        <title>Genome sequencing of Arenimonas oryziterrae.</title>
        <authorList>
            <person name="Chen F."/>
            <person name="Wang G."/>
        </authorList>
    </citation>
    <scope>NUCLEOTIDE SEQUENCE [LARGE SCALE GENOMIC DNA]</scope>
    <source>
        <strain evidence="16 17">YC6267</strain>
    </source>
</reference>
<keyword evidence="4 13" id="KW-0597">Phosphoprotein</keyword>
<comment type="caution">
    <text evidence="16">The sequence shown here is derived from an EMBL/GenBank/DDBJ whole genome shotgun (WGS) entry which is preliminary data.</text>
</comment>
<dbReference type="EC" id="2.7.13.3" evidence="3"/>
<dbReference type="SUPFAM" id="SSF52172">
    <property type="entry name" value="CheY-like"/>
    <property type="match status" value="1"/>
</dbReference>
<dbReference type="PANTHER" id="PTHR45339:SF1">
    <property type="entry name" value="HYBRID SIGNAL TRANSDUCTION HISTIDINE KINASE J"/>
    <property type="match status" value="1"/>
</dbReference>
<evidence type="ECO:0000256" key="5">
    <source>
        <dbReference type="ARBA" id="ARBA00022679"/>
    </source>
</evidence>
<dbReference type="InterPro" id="IPR001789">
    <property type="entry name" value="Sig_transdc_resp-reg_receiver"/>
</dbReference>
<dbReference type="GO" id="GO:0000155">
    <property type="term" value="F:phosphorelay sensor kinase activity"/>
    <property type="evidence" value="ECO:0007669"/>
    <property type="project" value="InterPro"/>
</dbReference>
<dbReference type="CDD" id="cd17546">
    <property type="entry name" value="REC_hyHK_CKI1_RcsC-like"/>
    <property type="match status" value="1"/>
</dbReference>
<evidence type="ECO:0000256" key="11">
    <source>
        <dbReference type="ARBA" id="ARBA00064003"/>
    </source>
</evidence>